<keyword evidence="2" id="KW-1185">Reference proteome</keyword>
<proteinExistence type="predicted"/>
<dbReference type="EMBL" id="BMAO01033217">
    <property type="protein sequence ID" value="GFQ87927.1"/>
    <property type="molecule type" value="Genomic_DNA"/>
</dbReference>
<comment type="caution">
    <text evidence="1">The sequence shown here is derived from an EMBL/GenBank/DDBJ whole genome shotgun (WGS) entry which is preliminary data.</text>
</comment>
<evidence type="ECO:0000313" key="1">
    <source>
        <dbReference type="EMBL" id="GFQ87927.1"/>
    </source>
</evidence>
<accession>A0A8X6FTA8</accession>
<dbReference type="AlphaFoldDB" id="A0A8X6FTA8"/>
<dbReference type="OrthoDB" id="10037961at2759"/>
<reference evidence="1" key="1">
    <citation type="submission" date="2020-07" db="EMBL/GenBank/DDBJ databases">
        <title>Multicomponent nature underlies the extraordinary mechanical properties of spider dragline silk.</title>
        <authorList>
            <person name="Kono N."/>
            <person name="Nakamura H."/>
            <person name="Mori M."/>
            <person name="Yoshida Y."/>
            <person name="Ohtoshi R."/>
            <person name="Malay A.D."/>
            <person name="Moran D.A.P."/>
            <person name="Tomita M."/>
            <person name="Numata K."/>
            <person name="Arakawa K."/>
        </authorList>
    </citation>
    <scope>NUCLEOTIDE SEQUENCE</scope>
</reference>
<evidence type="ECO:0000313" key="2">
    <source>
        <dbReference type="Proteomes" id="UP000887116"/>
    </source>
</evidence>
<name>A0A8X6FTA8_TRICU</name>
<organism evidence="1 2">
    <name type="scientific">Trichonephila clavata</name>
    <name type="common">Joro spider</name>
    <name type="synonym">Nephila clavata</name>
    <dbReference type="NCBI Taxonomy" id="2740835"/>
    <lineage>
        <taxon>Eukaryota</taxon>
        <taxon>Metazoa</taxon>
        <taxon>Ecdysozoa</taxon>
        <taxon>Arthropoda</taxon>
        <taxon>Chelicerata</taxon>
        <taxon>Arachnida</taxon>
        <taxon>Araneae</taxon>
        <taxon>Araneomorphae</taxon>
        <taxon>Entelegynae</taxon>
        <taxon>Araneoidea</taxon>
        <taxon>Nephilidae</taxon>
        <taxon>Trichonephila</taxon>
    </lineage>
</organism>
<protein>
    <submittedName>
        <fullName evidence="1">Uncharacterized protein</fullName>
    </submittedName>
</protein>
<dbReference type="Proteomes" id="UP000887116">
    <property type="component" value="Unassembled WGS sequence"/>
</dbReference>
<gene>
    <name evidence="1" type="ORF">TNCT_310031</name>
</gene>
<sequence>MEVGPNSYEMSLEIDKQRIKLADRSLNYRGKEARINSRSSRKEMLEQDNNLEGQLLNTCEIIGITVKELTSYLRICLIENSGIV</sequence>